<gene>
    <name evidence="2" type="ORF">AMORRO_LOCUS11265</name>
</gene>
<accession>A0A9N9HE72</accession>
<dbReference type="AlphaFoldDB" id="A0A9N9HE72"/>
<feature type="transmembrane region" description="Helical" evidence="1">
    <location>
        <begin position="247"/>
        <end position="269"/>
    </location>
</feature>
<reference evidence="2" key="1">
    <citation type="submission" date="2021-06" db="EMBL/GenBank/DDBJ databases">
        <authorList>
            <person name="Kallberg Y."/>
            <person name="Tangrot J."/>
            <person name="Rosling A."/>
        </authorList>
    </citation>
    <scope>NUCLEOTIDE SEQUENCE</scope>
    <source>
        <strain evidence="2">CL551</strain>
    </source>
</reference>
<dbReference type="Proteomes" id="UP000789342">
    <property type="component" value="Unassembled WGS sequence"/>
</dbReference>
<organism evidence="2 3">
    <name type="scientific">Acaulospora morrowiae</name>
    <dbReference type="NCBI Taxonomy" id="94023"/>
    <lineage>
        <taxon>Eukaryota</taxon>
        <taxon>Fungi</taxon>
        <taxon>Fungi incertae sedis</taxon>
        <taxon>Mucoromycota</taxon>
        <taxon>Glomeromycotina</taxon>
        <taxon>Glomeromycetes</taxon>
        <taxon>Diversisporales</taxon>
        <taxon>Acaulosporaceae</taxon>
        <taxon>Acaulospora</taxon>
    </lineage>
</organism>
<evidence type="ECO:0000313" key="3">
    <source>
        <dbReference type="Proteomes" id="UP000789342"/>
    </source>
</evidence>
<proteinExistence type="predicted"/>
<protein>
    <submittedName>
        <fullName evidence="2">15005_t:CDS:1</fullName>
    </submittedName>
</protein>
<comment type="caution">
    <text evidence="2">The sequence shown here is derived from an EMBL/GenBank/DDBJ whole genome shotgun (WGS) entry which is preliminary data.</text>
</comment>
<keyword evidence="1" id="KW-0472">Membrane</keyword>
<evidence type="ECO:0000256" key="1">
    <source>
        <dbReference type="SAM" id="Phobius"/>
    </source>
</evidence>
<feature type="non-terminal residue" evidence="2">
    <location>
        <position position="1"/>
    </location>
</feature>
<dbReference type="EMBL" id="CAJVPV010013928">
    <property type="protein sequence ID" value="CAG8681399.1"/>
    <property type="molecule type" value="Genomic_DNA"/>
</dbReference>
<keyword evidence="1" id="KW-0812">Transmembrane</keyword>
<keyword evidence="1" id="KW-1133">Transmembrane helix</keyword>
<sequence>NLEMHLLSNPALIFCHHPFLYLLQSPPSEKAYSYSGNGIYLKPFCESISSICNLKRGTSSIFTYNCPESFWLANGTVGERMGDPYNVVIPGPIYDSVNNKKNMRINPIDLIVSAMYTTGNEKNLNDSEFVTLDGGKFGILMHCQIFSSTIEYLVTLGSLKVNSFGNLTNVQLVAIASATRIMTQLAIDDVMDIAYSRNSTLYLSEFAQRFAQETISSFVGAVQENMSGYDYVLEATQDETIVPLSAVLLYVLIITLPLWVFSGVGLCSIRNPSTGVRINWILAEFLCAPQRLFYRVFTENNHERDDFWESLSVQERMMAKYECRIGEKVHFQILENNNRSLAHKETI</sequence>
<evidence type="ECO:0000313" key="2">
    <source>
        <dbReference type="EMBL" id="CAG8681399.1"/>
    </source>
</evidence>
<name>A0A9N9HE72_9GLOM</name>
<keyword evidence="3" id="KW-1185">Reference proteome</keyword>
<dbReference type="OrthoDB" id="2396651at2759"/>